<protein>
    <submittedName>
        <fullName evidence="12">Flap endonuclease GEN-like 1</fullName>
    </submittedName>
</protein>
<feature type="compositionally biased region" description="Basic and acidic residues" evidence="10">
    <location>
        <begin position="651"/>
        <end position="661"/>
    </location>
</feature>
<dbReference type="InterPro" id="IPR006086">
    <property type="entry name" value="XPG-I_dom"/>
</dbReference>
<dbReference type="GO" id="GO:0006281">
    <property type="term" value="P:DNA repair"/>
    <property type="evidence" value="ECO:0007669"/>
    <property type="project" value="UniProtKB-KW"/>
</dbReference>
<dbReference type="InParanoid" id="A0A1D6ETB3"/>
<evidence type="ECO:0000256" key="10">
    <source>
        <dbReference type="SAM" id="MobiDB-lite"/>
    </source>
</evidence>
<evidence type="ECO:0000256" key="3">
    <source>
        <dbReference type="ARBA" id="ARBA00022723"/>
    </source>
</evidence>
<dbReference type="FunCoup" id="A0A1D6ETB3">
    <property type="interactions" value="13"/>
</dbReference>
<evidence type="ECO:0000256" key="7">
    <source>
        <dbReference type="ARBA" id="ARBA00022842"/>
    </source>
</evidence>
<dbReference type="PANTHER" id="PTHR11081:SF59">
    <property type="entry name" value="FI23547P1"/>
    <property type="match status" value="1"/>
</dbReference>
<dbReference type="InterPro" id="IPR006084">
    <property type="entry name" value="XPG/Rad2"/>
</dbReference>
<feature type="region of interest" description="Disordered" evidence="10">
    <location>
        <begin position="584"/>
        <end position="661"/>
    </location>
</feature>
<evidence type="ECO:0000256" key="9">
    <source>
        <dbReference type="ARBA" id="ARBA00038112"/>
    </source>
</evidence>
<dbReference type="SMR" id="A0A1D6ETB3"/>
<proteinExistence type="inferred from homology"/>
<evidence type="ECO:0000256" key="6">
    <source>
        <dbReference type="ARBA" id="ARBA00022801"/>
    </source>
</evidence>
<accession>A0A1D6ETB3</accession>
<dbReference type="GO" id="GO:0048256">
    <property type="term" value="F:flap endonuclease activity"/>
    <property type="evidence" value="ECO:0007669"/>
    <property type="project" value="UniProtKB-ARBA"/>
</dbReference>
<evidence type="ECO:0000256" key="2">
    <source>
        <dbReference type="ARBA" id="ARBA00022722"/>
    </source>
</evidence>
<dbReference type="SUPFAM" id="SSF47807">
    <property type="entry name" value="5' to 3' exonuclease, C-terminal subdomain"/>
    <property type="match status" value="1"/>
</dbReference>
<keyword evidence="7" id="KW-0460">Magnesium</keyword>
<dbReference type="Gene3D" id="3.40.50.1010">
    <property type="entry name" value="5'-nuclease"/>
    <property type="match status" value="2"/>
</dbReference>
<organism evidence="12">
    <name type="scientific">Zea mays</name>
    <name type="common">Maize</name>
    <dbReference type="NCBI Taxonomy" id="4577"/>
    <lineage>
        <taxon>Eukaryota</taxon>
        <taxon>Viridiplantae</taxon>
        <taxon>Streptophyta</taxon>
        <taxon>Embryophyta</taxon>
        <taxon>Tracheophyta</taxon>
        <taxon>Spermatophyta</taxon>
        <taxon>Magnoliopsida</taxon>
        <taxon>Liliopsida</taxon>
        <taxon>Poales</taxon>
        <taxon>Poaceae</taxon>
        <taxon>PACMAD clade</taxon>
        <taxon>Panicoideae</taxon>
        <taxon>Andropogonodae</taxon>
        <taxon>Andropogoneae</taxon>
        <taxon>Tripsacinae</taxon>
        <taxon>Zea</taxon>
    </lineage>
</organism>
<dbReference type="IntAct" id="A0A1D6ETB3">
    <property type="interactions" value="10"/>
</dbReference>
<feature type="domain" description="XPG-I" evidence="11">
    <location>
        <begin position="174"/>
        <end position="244"/>
    </location>
</feature>
<dbReference type="Pfam" id="PF00867">
    <property type="entry name" value="XPG_I"/>
    <property type="match status" value="1"/>
</dbReference>
<dbReference type="Gene3D" id="1.10.150.20">
    <property type="entry name" value="5' to 3' exonuclease, C-terminal subdomain"/>
    <property type="match status" value="1"/>
</dbReference>
<keyword evidence="3" id="KW-0479">Metal-binding</keyword>
<keyword evidence="8" id="KW-0234">DNA repair</keyword>
<reference evidence="12" key="1">
    <citation type="submission" date="2015-12" db="EMBL/GenBank/DDBJ databases">
        <title>Update maize B73 reference genome by single molecule sequencing technologies.</title>
        <authorList>
            <consortium name="Maize Genome Sequencing Project"/>
            <person name="Ware D."/>
        </authorList>
    </citation>
    <scope>NUCLEOTIDE SEQUENCE [LARGE SCALE GENOMIC DNA]</scope>
    <source>
        <tissue evidence="12">Seedling</tissue>
    </source>
</reference>
<keyword evidence="4 12" id="KW-0255">Endonuclease</keyword>
<comment type="similarity">
    <text evidence="9">Belongs to the XPG/RAD2 endonuclease family. GEN subfamily.</text>
</comment>
<dbReference type="EMBL" id="CM007648">
    <property type="protein sequence ID" value="ONM22954.1"/>
    <property type="molecule type" value="Genomic_DNA"/>
</dbReference>
<evidence type="ECO:0000259" key="11">
    <source>
        <dbReference type="SMART" id="SM00484"/>
    </source>
</evidence>
<dbReference type="STRING" id="4577.A0A1D6ETB3"/>
<dbReference type="InterPro" id="IPR029060">
    <property type="entry name" value="PIN-like_dom_sf"/>
</dbReference>
<comment type="cofactor">
    <cofactor evidence="1">
        <name>Mg(2+)</name>
        <dbReference type="ChEBI" id="CHEBI:18420"/>
    </cofactor>
</comment>
<dbReference type="PANTHER" id="PTHR11081">
    <property type="entry name" value="FLAP ENDONUCLEASE FAMILY MEMBER"/>
    <property type="match status" value="1"/>
</dbReference>
<dbReference type="SUPFAM" id="SSF88723">
    <property type="entry name" value="PIN domain-like"/>
    <property type="match status" value="1"/>
</dbReference>
<sequence length="673" mass="74981">MGVGGSFWDLLKPCARHEGAGYLRGRRVAVDLSFWVVSHTTAIRARLPRARSPHLRTTFFRTLSLFAKVRCHWRFNLAGANDCIARFFGSRIHLFPLGLSLQFLQMGAFPVFVVDGEPSPLKSQARAARFFRGSGMDLAALPVTEAESSAAAAPVKKRNAAFTRAVEECVELLEYLGMPVLRANGEAEALCAQLNSEGHVDACITADSDAFLYGAKTVVKVLRSNCKEPFECYHIADIESGLGLKRKQMVAMALLIGSDHDLHGVPGFGLETALRFVQLFDEDEILDKLHEIGRGVYPFVEGFDNAHIDDLPSSSTKSPVVKLPHCSQCGHPGSKKNHSKDGCNYCLVDSLENCMEKPTGFKCECPSCDEARELKEQRRHENWQIKVCKRIAAETNFPNDEIIKLYLSDNNLVEEKGVPLLTWNKPDVEALVDLLSYKQNWEPSYIRQSMLPMLSTIYLREVASSPSTPLLLCDQYEFDSIQRIKIKHGHPYYLVKWKRATRGMNSIMSSNKPVMEGETSSEVVLLDEDDDLDAVVCESPELLDEPDVPQVLIDDGCCFVLTDEDIQLVGAAFPKETARFQEEQRLKEARSRSRKSKSSLADSACKTPEGPRPSGVQLSITEFYRSKKAQNVESGKKPAGEGHAARGGSRKSSDRDLDKSLPKSVRRRLLFDC</sequence>
<dbReference type="AlphaFoldDB" id="A0A1D6ETB3"/>
<name>A0A1D6ETB3_MAIZE</name>
<keyword evidence="2" id="KW-0540">Nuclease</keyword>
<dbReference type="SMART" id="SM00484">
    <property type="entry name" value="XPGI"/>
    <property type="match status" value="1"/>
</dbReference>
<dbReference type="CDD" id="cd09869">
    <property type="entry name" value="PIN_GEN1"/>
    <property type="match status" value="1"/>
</dbReference>
<evidence type="ECO:0000256" key="4">
    <source>
        <dbReference type="ARBA" id="ARBA00022759"/>
    </source>
</evidence>
<dbReference type="InterPro" id="IPR036279">
    <property type="entry name" value="5-3_exonuclease_C_sf"/>
</dbReference>
<evidence type="ECO:0000313" key="12">
    <source>
        <dbReference type="EMBL" id="ONM22954.1"/>
    </source>
</evidence>
<keyword evidence="5" id="KW-0227">DNA damage</keyword>
<feature type="compositionally biased region" description="Basic and acidic residues" evidence="10">
    <location>
        <begin position="634"/>
        <end position="644"/>
    </location>
</feature>
<gene>
    <name evidence="12" type="ORF">ZEAMMB73_Zm00001d006168</name>
</gene>
<dbReference type="ExpressionAtlas" id="A0A1D6ETB3">
    <property type="expression patterns" value="baseline and differential"/>
</dbReference>
<keyword evidence="6" id="KW-0378">Hydrolase</keyword>
<evidence type="ECO:0000256" key="1">
    <source>
        <dbReference type="ARBA" id="ARBA00001946"/>
    </source>
</evidence>
<evidence type="ECO:0000256" key="8">
    <source>
        <dbReference type="ARBA" id="ARBA00023204"/>
    </source>
</evidence>
<dbReference type="GO" id="GO:0046872">
    <property type="term" value="F:metal ion binding"/>
    <property type="evidence" value="ECO:0007669"/>
    <property type="project" value="UniProtKB-KW"/>
</dbReference>
<dbReference type="FunFam" id="1.10.150.20:FF:000030">
    <property type="entry name" value="Flap endonuclease GEN-like 1"/>
    <property type="match status" value="1"/>
</dbReference>
<dbReference type="CDD" id="cd00024">
    <property type="entry name" value="CD_CSD"/>
    <property type="match status" value="1"/>
</dbReference>
<evidence type="ECO:0000256" key="5">
    <source>
        <dbReference type="ARBA" id="ARBA00022763"/>
    </source>
</evidence>
<dbReference type="PRINTS" id="PR00853">
    <property type="entry name" value="XPGRADSUPER"/>
</dbReference>